<evidence type="ECO:0000256" key="3">
    <source>
        <dbReference type="ARBA" id="ARBA00022737"/>
    </source>
</evidence>
<dbReference type="Proteomes" id="UP000717585">
    <property type="component" value="Unassembled WGS sequence"/>
</dbReference>
<evidence type="ECO:0000256" key="1">
    <source>
        <dbReference type="ARBA" id="ARBA00005156"/>
    </source>
</evidence>
<dbReference type="Pfam" id="PF00400">
    <property type="entry name" value="WD40"/>
    <property type="match status" value="2"/>
</dbReference>
<comment type="catalytic activity">
    <reaction evidence="7">
        <text>diphthine methyl ester-[translation elongation factor 2] + H2O = diphthine-[translation elongation factor 2] + methanol + H(+)</text>
        <dbReference type="Rhea" id="RHEA:42656"/>
        <dbReference type="Rhea" id="RHEA-COMP:10172"/>
        <dbReference type="Rhea" id="RHEA-COMP:10173"/>
        <dbReference type="ChEBI" id="CHEBI:15377"/>
        <dbReference type="ChEBI" id="CHEBI:15378"/>
        <dbReference type="ChEBI" id="CHEBI:17790"/>
        <dbReference type="ChEBI" id="CHEBI:79005"/>
        <dbReference type="ChEBI" id="CHEBI:82696"/>
        <dbReference type="EC" id="3.1.1.97"/>
    </reaction>
</comment>
<dbReference type="PANTHER" id="PTHR46042:SF1">
    <property type="entry name" value="DIPHTHINE METHYLTRANSFERASE"/>
    <property type="match status" value="1"/>
</dbReference>
<dbReference type="EC" id="3.1.1.97" evidence="6"/>
<dbReference type="Gene3D" id="2.130.10.10">
    <property type="entry name" value="YVTN repeat-like/Quinoprotein amine dehydrogenase"/>
    <property type="match status" value="1"/>
</dbReference>
<comment type="similarity">
    <text evidence="5">Belongs to the DPH7 family.</text>
</comment>
<dbReference type="SMART" id="SM00320">
    <property type="entry name" value="WD40"/>
    <property type="match status" value="3"/>
</dbReference>
<dbReference type="InterPro" id="IPR052415">
    <property type="entry name" value="Diphthine_MTase"/>
</dbReference>
<gene>
    <name evidence="8" type="ORF">J8273_4278</name>
</gene>
<accession>A0A8J6BY63</accession>
<evidence type="ECO:0000256" key="6">
    <source>
        <dbReference type="ARBA" id="ARBA00039131"/>
    </source>
</evidence>
<dbReference type="OrthoDB" id="1930760at2759"/>
<dbReference type="AlphaFoldDB" id="A0A8J6BY63"/>
<dbReference type="GO" id="GO:0005737">
    <property type="term" value="C:cytoplasm"/>
    <property type="evidence" value="ECO:0007669"/>
    <property type="project" value="TreeGrafter"/>
</dbReference>
<comment type="pathway">
    <text evidence="1">Protein modification; peptidyl-diphthamide biosynthesis.</text>
</comment>
<dbReference type="GO" id="GO:0017183">
    <property type="term" value="P:protein histidyl modification to diphthamide"/>
    <property type="evidence" value="ECO:0007669"/>
    <property type="project" value="TreeGrafter"/>
</dbReference>
<dbReference type="InterPro" id="IPR015943">
    <property type="entry name" value="WD40/YVTN_repeat-like_dom_sf"/>
</dbReference>
<evidence type="ECO:0000256" key="4">
    <source>
        <dbReference type="ARBA" id="ARBA00022801"/>
    </source>
</evidence>
<evidence type="ECO:0000256" key="7">
    <source>
        <dbReference type="ARBA" id="ARBA00047551"/>
    </source>
</evidence>
<organism evidence="8 9">
    <name type="scientific">Carpediemonas membranifera</name>
    <dbReference type="NCBI Taxonomy" id="201153"/>
    <lineage>
        <taxon>Eukaryota</taxon>
        <taxon>Metamonada</taxon>
        <taxon>Carpediemonas-like organisms</taxon>
        <taxon>Carpediemonas</taxon>
    </lineage>
</organism>
<evidence type="ECO:0000256" key="5">
    <source>
        <dbReference type="ARBA" id="ARBA00038092"/>
    </source>
</evidence>
<keyword evidence="3" id="KW-0677">Repeat</keyword>
<keyword evidence="4" id="KW-0378">Hydrolase</keyword>
<evidence type="ECO:0000256" key="2">
    <source>
        <dbReference type="ARBA" id="ARBA00022574"/>
    </source>
</evidence>
<dbReference type="SUPFAM" id="SSF50978">
    <property type="entry name" value="WD40 repeat-like"/>
    <property type="match status" value="1"/>
</dbReference>
<evidence type="ECO:0000313" key="8">
    <source>
        <dbReference type="EMBL" id="KAG9394176.1"/>
    </source>
</evidence>
<evidence type="ECO:0000313" key="9">
    <source>
        <dbReference type="Proteomes" id="UP000717585"/>
    </source>
</evidence>
<keyword evidence="9" id="KW-1185">Reference proteome</keyword>
<proteinExistence type="inferred from homology"/>
<keyword evidence="2" id="KW-0853">WD repeat</keyword>
<reference evidence="8" key="1">
    <citation type="submission" date="2021-05" db="EMBL/GenBank/DDBJ databases">
        <title>A free-living protist that lacks canonical eukaryotic 1 DNA replication and segregation systems.</title>
        <authorList>
            <person name="Salas-Leiva D.E."/>
            <person name="Tromer E.C."/>
            <person name="Curtis B.A."/>
            <person name="Jerlstrom-Hultqvist J."/>
            <person name="Kolisko M."/>
            <person name="Yi Z."/>
            <person name="Salas-Leiva J.S."/>
            <person name="Gallot-Lavallee L."/>
            <person name="Kops G.J.P.L."/>
            <person name="Archibald J.M."/>
            <person name="Simpson A.G.B."/>
            <person name="Roger A.J."/>
        </authorList>
    </citation>
    <scope>NUCLEOTIDE SEQUENCE</scope>
    <source>
        <strain evidence="8">BICM</strain>
    </source>
</reference>
<sequence>MAVLHDTVEPSDCIDSIQLSDGRWIVAIGTYLLNKSDGTRSGRIYLGIGDLFDATDYTAVDGVFDLRFYRINGIIRLVVADCLGRLTIYTMAEAPLALHKESSVQMHEGLAFHISFDGNTFITTGSDGCVAIAALDKQTLALERQASWKAHDYDPWCCIHSEADPNQLLTGGDDCALKVWDQRCPEVVLKSSMAHGAGVTCMTWVGGELVTGSYDGVIRIFDIRRIGYERDSISTEAGVWRCRPSPTDPSTLAVANMHAGFSKASLASMSVVSQYKAHGVGVEGAEVGLGYGVAWLGEIVGCVSFYDHTFSLWDECGQDC</sequence>
<comment type="caution">
    <text evidence="8">The sequence shown here is derived from an EMBL/GenBank/DDBJ whole genome shotgun (WGS) entry which is preliminary data.</text>
</comment>
<dbReference type="PANTHER" id="PTHR46042">
    <property type="entry name" value="DIPHTHINE METHYLTRANSFERASE"/>
    <property type="match status" value="1"/>
</dbReference>
<dbReference type="InterPro" id="IPR001680">
    <property type="entry name" value="WD40_rpt"/>
</dbReference>
<dbReference type="InterPro" id="IPR036322">
    <property type="entry name" value="WD40_repeat_dom_sf"/>
</dbReference>
<dbReference type="GO" id="GO:0061685">
    <property type="term" value="F:diphthine methylesterase activity"/>
    <property type="evidence" value="ECO:0007669"/>
    <property type="project" value="UniProtKB-EC"/>
</dbReference>
<dbReference type="EMBL" id="JAHDYR010000016">
    <property type="protein sequence ID" value="KAG9394176.1"/>
    <property type="molecule type" value="Genomic_DNA"/>
</dbReference>
<name>A0A8J6BY63_9EUKA</name>
<protein>
    <recommendedName>
        <fullName evidence="6">methylated diphthine methylhydrolase</fullName>
        <ecNumber evidence="6">3.1.1.97</ecNumber>
    </recommendedName>
</protein>